<feature type="compositionally biased region" description="Basic and acidic residues" evidence="1">
    <location>
        <begin position="232"/>
        <end position="245"/>
    </location>
</feature>
<evidence type="ECO:0000256" key="1">
    <source>
        <dbReference type="SAM" id="MobiDB-lite"/>
    </source>
</evidence>
<feature type="region of interest" description="Disordered" evidence="1">
    <location>
        <begin position="221"/>
        <end position="286"/>
    </location>
</feature>
<proteinExistence type="predicted"/>
<comment type="caution">
    <text evidence="2">The sequence shown here is derived from an EMBL/GenBank/DDBJ whole genome shotgun (WGS) entry which is preliminary data.</text>
</comment>
<sequence length="885" mass="99989">MVVPYASIASAVEGVAKLSFVIYTAWKDGPVILQRVSRELKSVYLLLQEIHVEAEEPSSTINRYGEHKKTQFQEVVTHIKPPLEFLCEKAQNYKQSDRRAWQRILIGGFAKDQIKDSLDEILHHVAYLQMLHLSLSDVQRYSRLDNSIDDFCQKEVEKEEAASTVFSFEEMDVNPDEWEDLWGILLPKLQQLHYASDDMQSHKKEILSYINYKTNVAREEHGLKGRRQLALEGKRADRNRAKEESASQASPSGTSTPSISPSSQEDAPQQQSSQQAQGTTSNVKNNNPAISAVQSQRAEAPLPAPASRGIRLQNSDLHPLKAQIQPTTSQPRLPRPQEARPFGRIDALPSQQQIVRAKAQQPVGLSLKPRLKNFFRRKQQKYTSPGIDTVLTPKPQDPPLFDQRREFSEGYSSTEMPFHSAYSTETPAVDPNSLEVTASSSLPIAHPVQNADMALPELWSRPIVESRGFFELVVPGEAEGTKYGDNCQVAAQGSRFAIWVESFRESDYGFMYRGVMDGGGSHKIQPSVLHSLDPPKYKPHNIQMEWRNLGSLAFLENGTLLAEFEYVQINYMYRRHFVVAWPSGVHSPISWKSAAWEVSYRGKSAFAHRGHLLAYQSKNSVNILRTTGIGPRGELQHIIELFTGNKPPAAQIVWSEDDRHLLLCHDTKCDEEERKTTIQIYGIQNGHLMSSIDFADLHSHNLEFHFGDSQEDILALRKHVFLYDTDKPCPTVLPALAKGSPIGPEFPFAVHINAISGEKELVSETVADESKDLYRMPSISPDRSCFLGRAAHSSGDSSQDDDSLYLFNILHPTISEARTLFSRSDRHSKLLCYKFVDSGHRILFLRKYCNYDAREPSGIYDRLYLHLLECGAAAWPDNHYGRDLR</sequence>
<evidence type="ECO:0000313" key="3">
    <source>
        <dbReference type="Proteomes" id="UP000078343"/>
    </source>
</evidence>
<feature type="compositionally biased region" description="Low complexity" evidence="1">
    <location>
        <begin position="250"/>
        <end position="277"/>
    </location>
</feature>
<dbReference type="RefSeq" id="XP_018696586.1">
    <property type="nucleotide sequence ID" value="XM_018833962.1"/>
</dbReference>
<accession>A0A178ZTW4</accession>
<reference evidence="2 3" key="1">
    <citation type="submission" date="2016-04" db="EMBL/GenBank/DDBJ databases">
        <title>Draft genome of Fonsecaea erecta CBS 125763.</title>
        <authorList>
            <person name="Weiss V.A."/>
            <person name="Vicente V.A."/>
            <person name="Raittz R.T."/>
            <person name="Moreno L.F."/>
            <person name="De Souza E.M."/>
            <person name="Pedrosa F.O."/>
            <person name="Steffens M.B."/>
            <person name="Faoro H."/>
            <person name="Tadra-Sfeir M.Z."/>
            <person name="Najafzadeh M.J."/>
            <person name="Felipe M.S."/>
            <person name="Teixeira M."/>
            <person name="Sun J."/>
            <person name="Xi L."/>
            <person name="Gomes R."/>
            <person name="De Azevedo C.M."/>
            <person name="Salgado C.G."/>
            <person name="Da Silva M.B."/>
            <person name="Nascimento M.F."/>
            <person name="Queiroz-Telles F."/>
            <person name="Attili D.S."/>
            <person name="Gorbushina A."/>
        </authorList>
    </citation>
    <scope>NUCLEOTIDE SEQUENCE [LARGE SCALE GENOMIC DNA]</scope>
    <source>
        <strain evidence="2 3">CBS 125763</strain>
    </source>
</reference>
<dbReference type="Proteomes" id="UP000078343">
    <property type="component" value="Unassembled WGS sequence"/>
</dbReference>
<dbReference type="AlphaFoldDB" id="A0A178ZTW4"/>
<protein>
    <submittedName>
        <fullName evidence="2">Uncharacterized protein</fullName>
    </submittedName>
</protein>
<evidence type="ECO:0000313" key="2">
    <source>
        <dbReference type="EMBL" id="OAP63219.1"/>
    </source>
</evidence>
<dbReference type="GeneID" id="30006616"/>
<dbReference type="EMBL" id="LVYI01000002">
    <property type="protein sequence ID" value="OAP63219.1"/>
    <property type="molecule type" value="Genomic_DNA"/>
</dbReference>
<keyword evidence="3" id="KW-1185">Reference proteome</keyword>
<gene>
    <name evidence="2" type="ORF">AYL99_02446</name>
</gene>
<dbReference type="STRING" id="1367422.A0A178ZTW4"/>
<organism evidence="2 3">
    <name type="scientific">Fonsecaea erecta</name>
    <dbReference type="NCBI Taxonomy" id="1367422"/>
    <lineage>
        <taxon>Eukaryota</taxon>
        <taxon>Fungi</taxon>
        <taxon>Dikarya</taxon>
        <taxon>Ascomycota</taxon>
        <taxon>Pezizomycotina</taxon>
        <taxon>Eurotiomycetes</taxon>
        <taxon>Chaetothyriomycetidae</taxon>
        <taxon>Chaetothyriales</taxon>
        <taxon>Herpotrichiellaceae</taxon>
        <taxon>Fonsecaea</taxon>
    </lineage>
</organism>
<name>A0A178ZTW4_9EURO</name>